<evidence type="ECO:0000256" key="1">
    <source>
        <dbReference type="SAM" id="Phobius"/>
    </source>
</evidence>
<dbReference type="RefSeq" id="WP_215339411.1">
    <property type="nucleotide sequence ID" value="NZ_JAGSGD010000001.1"/>
</dbReference>
<dbReference type="EMBL" id="JAGSGD010000001">
    <property type="protein sequence ID" value="MBR7619189.1"/>
    <property type="molecule type" value="Genomic_DNA"/>
</dbReference>
<accession>A0A941HUZ4</accession>
<evidence type="ECO:0000313" key="2">
    <source>
        <dbReference type="EMBL" id="MBR7619189.1"/>
    </source>
</evidence>
<keyword evidence="1" id="KW-0472">Membrane</keyword>
<dbReference type="AlphaFoldDB" id="A0A941HUZ4"/>
<dbReference type="EMBL" id="CP068570">
    <property type="protein sequence ID" value="QQZ51533.1"/>
    <property type="molecule type" value="Genomic_DNA"/>
</dbReference>
<reference evidence="3" key="1">
    <citation type="submission" date="2021-01" db="EMBL/GenBank/DDBJ databases">
        <title>Genome sequence of Phenylobacterium sp. 20VBR1 isolated from a valley glaceir, Ny-Alesund, Svalbard.</title>
        <authorList>
            <person name="Thomas F.A."/>
            <person name="Krishnan K.P."/>
            <person name="Sinha R.K."/>
        </authorList>
    </citation>
    <scope>NUCLEOTIDE SEQUENCE</scope>
    <source>
        <strain evidence="3">20VBR1</strain>
    </source>
</reference>
<organism evidence="2 4">
    <name type="scientific">Phenylobacterium glaciei</name>
    <dbReference type="NCBI Taxonomy" id="2803784"/>
    <lineage>
        <taxon>Bacteria</taxon>
        <taxon>Pseudomonadati</taxon>
        <taxon>Pseudomonadota</taxon>
        <taxon>Alphaproteobacteria</taxon>
        <taxon>Caulobacterales</taxon>
        <taxon>Caulobacteraceae</taxon>
        <taxon>Phenylobacterium</taxon>
    </lineage>
</organism>
<protein>
    <submittedName>
        <fullName evidence="2">Uncharacterized protein</fullName>
    </submittedName>
</protein>
<dbReference type="Proteomes" id="UP000622580">
    <property type="component" value="Unassembled WGS sequence"/>
</dbReference>
<feature type="transmembrane region" description="Helical" evidence="1">
    <location>
        <begin position="73"/>
        <end position="95"/>
    </location>
</feature>
<evidence type="ECO:0000313" key="4">
    <source>
        <dbReference type="Proteomes" id="UP000622580"/>
    </source>
</evidence>
<name>A0A941HUZ4_9CAUL</name>
<evidence type="ECO:0000313" key="3">
    <source>
        <dbReference type="EMBL" id="QQZ51533.1"/>
    </source>
</evidence>
<proteinExistence type="predicted"/>
<keyword evidence="4" id="KW-1185">Reference proteome</keyword>
<reference evidence="2" key="2">
    <citation type="submission" date="2021-04" db="EMBL/GenBank/DDBJ databases">
        <title>Draft genome assembly of strain Phenylobacterium sp. 20VBR1 using MiniION and Illumina platforms.</title>
        <authorList>
            <person name="Thomas F.A."/>
            <person name="Krishnan K.P."/>
            <person name="Sinha R.K."/>
        </authorList>
    </citation>
    <scope>NUCLEOTIDE SEQUENCE</scope>
    <source>
        <strain evidence="2">20VBR1</strain>
    </source>
</reference>
<sequence length="96" mass="10531">MARPQKRVEEAYEALDIPPVPAEAWVLAPSPVRLADGAFDPVDSPARRLQADLAASFTEQRADDHRWSPRRSLAFITVGSLLGWAGLIAAARAMFF</sequence>
<keyword evidence="1" id="KW-0812">Transmembrane</keyword>
<keyword evidence="1" id="KW-1133">Transmembrane helix</keyword>
<gene>
    <name evidence="2" type="ORF">JKL49_07285</name>
    <name evidence="3" type="ORF">JKL49_11405</name>
</gene>